<dbReference type="AlphaFoldDB" id="X0SBS2"/>
<gene>
    <name evidence="1" type="ORF">S01H1_13762</name>
</gene>
<dbReference type="InterPro" id="IPR013783">
    <property type="entry name" value="Ig-like_fold"/>
</dbReference>
<comment type="caution">
    <text evidence="1">The sequence shown here is derived from an EMBL/GenBank/DDBJ whole genome shotgun (WGS) entry which is preliminary data.</text>
</comment>
<proteinExistence type="predicted"/>
<dbReference type="GO" id="GO:0030246">
    <property type="term" value="F:carbohydrate binding"/>
    <property type="evidence" value="ECO:0007669"/>
    <property type="project" value="InterPro"/>
</dbReference>
<dbReference type="Gene3D" id="2.60.40.10">
    <property type="entry name" value="Immunoglobulins"/>
    <property type="match status" value="1"/>
</dbReference>
<dbReference type="InterPro" id="IPR013784">
    <property type="entry name" value="Carb-bd-like_fold"/>
</dbReference>
<reference evidence="1" key="1">
    <citation type="journal article" date="2014" name="Front. Microbiol.">
        <title>High frequency of phylogenetically diverse reductive dehalogenase-homologous genes in deep subseafloor sedimentary metagenomes.</title>
        <authorList>
            <person name="Kawai M."/>
            <person name="Futagami T."/>
            <person name="Toyoda A."/>
            <person name="Takaki Y."/>
            <person name="Nishi S."/>
            <person name="Hori S."/>
            <person name="Arai W."/>
            <person name="Tsubouchi T."/>
            <person name="Morono Y."/>
            <person name="Uchiyama I."/>
            <person name="Ito T."/>
            <person name="Fujiyama A."/>
            <person name="Inagaki F."/>
            <person name="Takami H."/>
        </authorList>
    </citation>
    <scope>NUCLEOTIDE SEQUENCE</scope>
    <source>
        <strain evidence="1">Expedition CK06-06</strain>
    </source>
</reference>
<protein>
    <recommendedName>
        <fullName evidence="2">Carboxypeptidase regulatory-like domain-containing protein</fullName>
    </recommendedName>
</protein>
<organism evidence="1">
    <name type="scientific">marine sediment metagenome</name>
    <dbReference type="NCBI Taxonomy" id="412755"/>
    <lineage>
        <taxon>unclassified sequences</taxon>
        <taxon>metagenomes</taxon>
        <taxon>ecological metagenomes</taxon>
    </lineage>
</organism>
<evidence type="ECO:0008006" key="2">
    <source>
        <dbReference type="Google" id="ProtNLM"/>
    </source>
</evidence>
<evidence type="ECO:0000313" key="1">
    <source>
        <dbReference type="EMBL" id="GAF78483.1"/>
    </source>
</evidence>
<name>X0SBS2_9ZZZZ</name>
<sequence length="184" mass="19179">MKTTQWNRTMWSVVLLAVVGLVLPPSMTAQAAESSSFVDVALGPNGTLDGQLVDDSDIGVPGRMIEVTASGDQTPAAQTVTDNSGRFRLAGLRGGVYQVASTDTTQLARLWAADTAPPAADGEMLMVAGRSTVRGQDMFGSMGSLGRLTNFGMLGVSVTAVTLSAVTMSEVSRLQRKVNNLPSS</sequence>
<dbReference type="SUPFAM" id="SSF49452">
    <property type="entry name" value="Starch-binding domain-like"/>
    <property type="match status" value="1"/>
</dbReference>
<accession>X0SBS2</accession>
<dbReference type="EMBL" id="BARS01007113">
    <property type="protein sequence ID" value="GAF78483.1"/>
    <property type="molecule type" value="Genomic_DNA"/>
</dbReference>